<comment type="subcellular location">
    <subcellularLocation>
        <location evidence="1">Cell envelope</location>
    </subcellularLocation>
</comment>
<evidence type="ECO:0000256" key="5">
    <source>
        <dbReference type="ARBA" id="ARBA00023284"/>
    </source>
</evidence>
<dbReference type="PROSITE" id="PS51352">
    <property type="entry name" value="THIOREDOXIN_2"/>
    <property type="match status" value="1"/>
</dbReference>
<evidence type="ECO:0000313" key="8">
    <source>
        <dbReference type="Proteomes" id="UP000234462"/>
    </source>
</evidence>
<organism evidence="7 8">
    <name type="scientific">Brevibacterium jeotgali</name>
    <dbReference type="NCBI Taxonomy" id="1262550"/>
    <lineage>
        <taxon>Bacteria</taxon>
        <taxon>Bacillati</taxon>
        <taxon>Actinomycetota</taxon>
        <taxon>Actinomycetes</taxon>
        <taxon>Micrococcales</taxon>
        <taxon>Brevibacteriaceae</taxon>
        <taxon>Brevibacterium</taxon>
    </lineage>
</organism>
<dbReference type="InterPro" id="IPR036249">
    <property type="entry name" value="Thioredoxin-like_sf"/>
</dbReference>
<evidence type="ECO:0000313" key="7">
    <source>
        <dbReference type="EMBL" id="SMY10807.1"/>
    </source>
</evidence>
<dbReference type="InterPro" id="IPR013766">
    <property type="entry name" value="Thioredoxin_domain"/>
</dbReference>
<dbReference type="GO" id="GO:0016209">
    <property type="term" value="F:antioxidant activity"/>
    <property type="evidence" value="ECO:0007669"/>
    <property type="project" value="InterPro"/>
</dbReference>
<proteinExistence type="predicted"/>
<dbReference type="Pfam" id="PF00578">
    <property type="entry name" value="AhpC-TSA"/>
    <property type="match status" value="1"/>
</dbReference>
<keyword evidence="3" id="KW-0735">Signal-anchor</keyword>
<accession>A0A2H1L1M6</accession>
<keyword evidence="3" id="KW-0812">Transmembrane</keyword>
<dbReference type="GO" id="GO:0016491">
    <property type="term" value="F:oxidoreductase activity"/>
    <property type="evidence" value="ECO:0007669"/>
    <property type="project" value="InterPro"/>
</dbReference>
<keyword evidence="8" id="KW-1185">Reference proteome</keyword>
<evidence type="ECO:0000259" key="6">
    <source>
        <dbReference type="PROSITE" id="PS51352"/>
    </source>
</evidence>
<dbReference type="Proteomes" id="UP000234462">
    <property type="component" value="Unassembled WGS sequence"/>
</dbReference>
<dbReference type="GO" id="GO:0017004">
    <property type="term" value="P:cytochrome complex assembly"/>
    <property type="evidence" value="ECO:0007669"/>
    <property type="project" value="UniProtKB-KW"/>
</dbReference>
<evidence type="ECO:0000256" key="3">
    <source>
        <dbReference type="ARBA" id="ARBA00022968"/>
    </source>
</evidence>
<gene>
    <name evidence="7" type="ORF">BJEO58_00382</name>
</gene>
<dbReference type="PROSITE" id="PS51318">
    <property type="entry name" value="TAT"/>
    <property type="match status" value="1"/>
</dbReference>
<dbReference type="OrthoDB" id="9796554at2"/>
<keyword evidence="2" id="KW-0201">Cytochrome c-type biogenesis</keyword>
<keyword evidence="4" id="KW-1015">Disulfide bond</keyword>
<dbReference type="PANTHER" id="PTHR42852:SF6">
    <property type="entry name" value="THIOL:DISULFIDE INTERCHANGE PROTEIN DSBE"/>
    <property type="match status" value="1"/>
</dbReference>
<dbReference type="CDD" id="cd02966">
    <property type="entry name" value="TlpA_like_family"/>
    <property type="match status" value="1"/>
</dbReference>
<dbReference type="GO" id="GO:0030313">
    <property type="term" value="C:cell envelope"/>
    <property type="evidence" value="ECO:0007669"/>
    <property type="project" value="UniProtKB-SubCell"/>
</dbReference>
<name>A0A2H1L1M6_9MICO</name>
<dbReference type="RefSeq" id="WP_101587297.1">
    <property type="nucleotide sequence ID" value="NZ_FXZM01000002.1"/>
</dbReference>
<protein>
    <submittedName>
        <fullName evidence="7">Peroxiredoxin</fullName>
    </submittedName>
</protein>
<dbReference type="AlphaFoldDB" id="A0A2H1L1M6"/>
<keyword evidence="5" id="KW-0676">Redox-active center</keyword>
<sequence length="203" mass="21189">MTSSDTTRRALLRAGSLLAGASTLTLLGCAPSDDAVQGNDGGDQGYVSGAGVITQLATAERGEPIELAGEYTDGTPFNLTEWRGAPVVLNLWYAACPPCREEAPALQANYERFQDDDVEFLGINVRDQAPAADAFAKTFGLTFPSMLDLRGEAVMALAGVLPPQAVPSTVVLDDQGRTAARAVGAIEDSTLKALISDVLAEDS</sequence>
<dbReference type="SUPFAM" id="SSF52833">
    <property type="entry name" value="Thioredoxin-like"/>
    <property type="match status" value="1"/>
</dbReference>
<dbReference type="PANTHER" id="PTHR42852">
    <property type="entry name" value="THIOL:DISULFIDE INTERCHANGE PROTEIN DSBE"/>
    <property type="match status" value="1"/>
</dbReference>
<dbReference type="InterPro" id="IPR000866">
    <property type="entry name" value="AhpC/TSA"/>
</dbReference>
<reference evidence="8" key="1">
    <citation type="submission" date="2017-03" db="EMBL/GenBank/DDBJ databases">
        <authorList>
            <person name="Monnet C."/>
        </authorList>
    </citation>
    <scope>NUCLEOTIDE SEQUENCE [LARGE SCALE GENOMIC DNA]</scope>
    <source>
        <strain evidence="8">SJ5-8</strain>
    </source>
</reference>
<feature type="domain" description="Thioredoxin" evidence="6">
    <location>
        <begin position="56"/>
        <end position="200"/>
    </location>
</feature>
<dbReference type="Gene3D" id="3.40.30.10">
    <property type="entry name" value="Glutaredoxin"/>
    <property type="match status" value="1"/>
</dbReference>
<evidence type="ECO:0000256" key="1">
    <source>
        <dbReference type="ARBA" id="ARBA00004196"/>
    </source>
</evidence>
<evidence type="ECO:0000256" key="2">
    <source>
        <dbReference type="ARBA" id="ARBA00022748"/>
    </source>
</evidence>
<dbReference type="InterPro" id="IPR050553">
    <property type="entry name" value="Thioredoxin_ResA/DsbE_sf"/>
</dbReference>
<dbReference type="EMBL" id="FXZM01000002">
    <property type="protein sequence ID" value="SMY10807.1"/>
    <property type="molecule type" value="Genomic_DNA"/>
</dbReference>
<evidence type="ECO:0000256" key="4">
    <source>
        <dbReference type="ARBA" id="ARBA00023157"/>
    </source>
</evidence>
<dbReference type="InterPro" id="IPR006311">
    <property type="entry name" value="TAT_signal"/>
</dbReference>